<dbReference type="EMBL" id="MTSL01000211">
    <property type="protein sequence ID" value="PJF16658.1"/>
    <property type="molecule type" value="Genomic_DNA"/>
</dbReference>
<dbReference type="Pfam" id="PF23463">
    <property type="entry name" value="WWE_2"/>
    <property type="match status" value="1"/>
</dbReference>
<dbReference type="SMART" id="SM01127">
    <property type="entry name" value="DDHD"/>
    <property type="match status" value="1"/>
</dbReference>
<gene>
    <name evidence="2" type="ORF">PSACC_03530</name>
</gene>
<evidence type="ECO:0000313" key="2">
    <source>
        <dbReference type="EMBL" id="PJF16658.1"/>
    </source>
</evidence>
<accession>A0A2H9TFU2</accession>
<dbReference type="Proteomes" id="UP000240830">
    <property type="component" value="Unassembled WGS sequence"/>
</dbReference>
<evidence type="ECO:0000259" key="1">
    <source>
        <dbReference type="PROSITE" id="PS51043"/>
    </source>
</evidence>
<reference evidence="2 3" key="1">
    <citation type="submission" date="2016-10" db="EMBL/GenBank/DDBJ databases">
        <title>The genome of Paramicrosporidium saccamoebae is the missing link in understanding Cryptomycota and Microsporidia evolution.</title>
        <authorList>
            <person name="Quandt C.A."/>
            <person name="Beaudet D."/>
            <person name="Corsaro D."/>
            <person name="Michel R."/>
            <person name="Corradi N."/>
            <person name="James T."/>
        </authorList>
    </citation>
    <scope>NUCLEOTIDE SEQUENCE [LARGE SCALE GENOMIC DNA]</scope>
    <source>
        <strain evidence="2 3">KSL3</strain>
    </source>
</reference>
<evidence type="ECO:0000313" key="3">
    <source>
        <dbReference type="Proteomes" id="UP000240830"/>
    </source>
</evidence>
<dbReference type="OrthoDB" id="431378at2759"/>
<dbReference type="PROSITE" id="PS51043">
    <property type="entry name" value="DDHD"/>
    <property type="match status" value="1"/>
</dbReference>
<comment type="caution">
    <text evidence="2">The sequence shown here is derived from an EMBL/GenBank/DDBJ whole genome shotgun (WGS) entry which is preliminary data.</text>
</comment>
<feature type="domain" description="DDHD" evidence="1">
    <location>
        <begin position="407"/>
        <end position="634"/>
    </location>
</feature>
<dbReference type="PANTHER" id="PTHR23509:SF10">
    <property type="entry name" value="LD21067P"/>
    <property type="match status" value="1"/>
</dbReference>
<name>A0A2H9TFU2_9FUNG</name>
<dbReference type="PANTHER" id="PTHR23509">
    <property type="entry name" value="PA-PL1 PHOSPHOLIPASE FAMILY"/>
    <property type="match status" value="1"/>
</dbReference>
<dbReference type="InterPro" id="IPR058055">
    <property type="entry name" value="PA-PLA1"/>
</dbReference>
<dbReference type="InterPro" id="IPR004177">
    <property type="entry name" value="DDHD_dom"/>
</dbReference>
<dbReference type="GO" id="GO:0046872">
    <property type="term" value="F:metal ion binding"/>
    <property type="evidence" value="ECO:0007669"/>
    <property type="project" value="InterPro"/>
</dbReference>
<sequence>MRTYEGWWFFSNETKAVQEELEWIPFRTYDNDRLEQALEDVSMRELPDELVVYDSSGQRMSKVNVTTMTMCPIYWSGPPIAVRRVVWMQMKDDEDSHGGIPVVPEWDPILEAAYQDNLEWLRAPTSEEVVEKIVGLGDSLAPFVLILRQGYPETATVTPRARLDEKPIFGKTESIRLIRGYTPYHIAVVSALKMAEGNKGGAGNSVALKPLILPSPFDPPDLSRPNAPSQLLFVVHGIGQKLAGKVGAGFLKDCSFLRERVQYATNVREGNPEDIYILPVCWRDGLQLGMKTYFEDISEVEDTFEDLVSRVTLANIPAIRGVATDVGLDILLYMTPAYFLRIIERTLSEVRRLYSIYLATGGEGAQTTTISFVGHSLGSAIVNDLLSFIVTSSESIDDAAKAVSSNLGFTVDRFFAIGSPLPMMFLLKQLKPIGCVPNIHKLGLDSVAPRRSAYPSVPEPDTSNDSPRKFVFACREVYNIFHPYDPLAYRLEPLIVPPAEMARLTYPVRLPYNKRGALHLKRQMEEGVQEIRSKANKAKDELVNSLTKSMSSLPEWLRPRIASPEAPKALEETVEKPTPLGVNAGLIKFNHHGRVDYSIEESLFENSYVSAIRSHFSYWDDIDIASFLAVELLSLTPKPSSGTL</sequence>
<dbReference type="GO" id="GO:0005737">
    <property type="term" value="C:cytoplasm"/>
    <property type="evidence" value="ECO:0007669"/>
    <property type="project" value="TreeGrafter"/>
</dbReference>
<dbReference type="AlphaFoldDB" id="A0A2H9TFU2"/>
<keyword evidence="3" id="KW-1185">Reference proteome</keyword>
<dbReference type="InterPro" id="IPR057826">
    <property type="entry name" value="WWE_C20G8.02"/>
</dbReference>
<organism evidence="2 3">
    <name type="scientific">Paramicrosporidium saccamoebae</name>
    <dbReference type="NCBI Taxonomy" id="1246581"/>
    <lineage>
        <taxon>Eukaryota</taxon>
        <taxon>Fungi</taxon>
        <taxon>Fungi incertae sedis</taxon>
        <taxon>Cryptomycota</taxon>
        <taxon>Cryptomycota incertae sedis</taxon>
        <taxon>Paramicrosporidium</taxon>
    </lineage>
</organism>
<dbReference type="GO" id="GO:0004620">
    <property type="term" value="F:phospholipase activity"/>
    <property type="evidence" value="ECO:0007669"/>
    <property type="project" value="TreeGrafter"/>
</dbReference>
<dbReference type="STRING" id="1246581.A0A2H9TFU2"/>
<protein>
    <recommendedName>
        <fullName evidence="1">DDHD domain-containing protein</fullName>
    </recommendedName>
</protein>
<dbReference type="Pfam" id="PF02862">
    <property type="entry name" value="DDHD"/>
    <property type="match status" value="2"/>
</dbReference>
<proteinExistence type="predicted"/>